<evidence type="ECO:0000256" key="5">
    <source>
        <dbReference type="PROSITE-ProRule" id="PRU00175"/>
    </source>
</evidence>
<keyword evidence="9" id="KW-1185">Reference proteome</keyword>
<protein>
    <submittedName>
        <fullName evidence="8">Uncharacterized protein</fullName>
    </submittedName>
</protein>
<evidence type="ECO:0000313" key="9">
    <source>
        <dbReference type="Proteomes" id="UP000694402"/>
    </source>
</evidence>
<dbReference type="GO" id="GO:0061630">
    <property type="term" value="F:ubiquitin protein ligase activity"/>
    <property type="evidence" value="ECO:0007669"/>
    <property type="project" value="TreeGrafter"/>
</dbReference>
<dbReference type="InterPro" id="IPR013083">
    <property type="entry name" value="Znf_RING/FYVE/PHD"/>
</dbReference>
<reference evidence="8" key="3">
    <citation type="submission" date="2025-09" db="UniProtKB">
        <authorList>
            <consortium name="Ensembl"/>
        </authorList>
    </citation>
    <scope>IDENTIFICATION</scope>
</reference>
<evidence type="ECO:0000256" key="4">
    <source>
        <dbReference type="ARBA" id="ARBA00022833"/>
    </source>
</evidence>
<sequence>MKTWSLLLECRYFSRELCCPLALPFPFLVMRHLLCINYRHVGRQRTIKPANTPTTSELLKLLLVYYVAMHYITEDTKSNMYKMVSRSLEPKPAHVCGPRCLGPLTFHREAVGALVSLSQGARRADRTEDNFRHGLVFSSRPVQPQERVCLRVERCGLNWCGAMRIGFTTVPPIARDLPSLAIPDLTDTPGHWAAPVPEMCCLAGSELEFWVSYGGTLYFRNANGRQHKLLEGVDLSWPLWAMIDVYGQTCSVLLLGSEKKYFLCNRKSCPAPQRHSSCSAHQRHASPNVDKYVNVKQICDDSHDRYPLPCPASKQTSNCESVEDCAVCMSQKACISLRCGHQCLCLQCATRVIQEFGTCPLCRQNINN</sequence>
<dbReference type="Pfam" id="PF07177">
    <property type="entry name" value="Neuralized"/>
    <property type="match status" value="1"/>
</dbReference>
<dbReference type="Gene3D" id="2.60.120.920">
    <property type="match status" value="1"/>
</dbReference>
<evidence type="ECO:0000256" key="1">
    <source>
        <dbReference type="ARBA" id="ARBA00022723"/>
    </source>
</evidence>
<organism evidence="8 9">
    <name type="scientific">Oncorhynchus tshawytscha</name>
    <name type="common">Chinook salmon</name>
    <name type="synonym">Salmo tshawytscha</name>
    <dbReference type="NCBI Taxonomy" id="74940"/>
    <lineage>
        <taxon>Eukaryota</taxon>
        <taxon>Metazoa</taxon>
        <taxon>Chordata</taxon>
        <taxon>Craniata</taxon>
        <taxon>Vertebrata</taxon>
        <taxon>Euteleostomi</taxon>
        <taxon>Actinopterygii</taxon>
        <taxon>Neopterygii</taxon>
        <taxon>Teleostei</taxon>
        <taxon>Protacanthopterygii</taxon>
        <taxon>Salmoniformes</taxon>
        <taxon>Salmonidae</taxon>
        <taxon>Salmoninae</taxon>
        <taxon>Oncorhynchus</taxon>
    </lineage>
</organism>
<reference evidence="8" key="2">
    <citation type="submission" date="2025-08" db="UniProtKB">
        <authorList>
            <consortium name="Ensembl"/>
        </authorList>
    </citation>
    <scope>IDENTIFICATION</scope>
</reference>
<keyword evidence="2" id="KW-0677">Repeat</keyword>
<dbReference type="PROSITE" id="PS50089">
    <property type="entry name" value="ZF_RING_2"/>
    <property type="match status" value="1"/>
</dbReference>
<evidence type="ECO:0000256" key="2">
    <source>
        <dbReference type="ARBA" id="ARBA00022737"/>
    </source>
</evidence>
<dbReference type="Ensembl" id="ENSOTST00005144564.1">
    <property type="protein sequence ID" value="ENSOTSP00005144920.1"/>
    <property type="gene ID" value="ENSOTSG00005079023.1"/>
</dbReference>
<dbReference type="GO" id="GO:0008270">
    <property type="term" value="F:zinc ion binding"/>
    <property type="evidence" value="ECO:0007669"/>
    <property type="project" value="UniProtKB-KW"/>
</dbReference>
<evidence type="ECO:0000259" key="6">
    <source>
        <dbReference type="PROSITE" id="PS50089"/>
    </source>
</evidence>
<keyword evidence="1" id="KW-0479">Metal-binding</keyword>
<keyword evidence="3 5" id="KW-0863">Zinc-finger</keyword>
<dbReference type="Gene3D" id="3.30.40.10">
    <property type="entry name" value="Zinc/RING finger domain, C3HC4 (zinc finger)"/>
    <property type="match status" value="1"/>
</dbReference>
<dbReference type="InterPro" id="IPR037962">
    <property type="entry name" value="Neuralized"/>
</dbReference>
<dbReference type="FunFam" id="2.60.120.920:FF:000005">
    <property type="entry name" value="Putative E3 ubiquitin-protein ligase NEURL1B"/>
    <property type="match status" value="1"/>
</dbReference>
<dbReference type="PROSITE" id="PS51065">
    <property type="entry name" value="NHR"/>
    <property type="match status" value="1"/>
</dbReference>
<dbReference type="InterPro" id="IPR001841">
    <property type="entry name" value="Znf_RING"/>
</dbReference>
<proteinExistence type="predicted"/>
<name>A0AAZ3RXH9_ONCTS</name>
<gene>
    <name evidence="8" type="primary">TGFB1</name>
</gene>
<feature type="domain" description="NHR" evidence="7">
    <location>
        <begin position="103"/>
        <end position="257"/>
    </location>
</feature>
<reference evidence="9" key="1">
    <citation type="journal article" date="2018" name="PLoS ONE">
        <title>Chinook salmon (Oncorhynchus tshawytscha) genome and transcriptome.</title>
        <authorList>
            <person name="Christensen K.A."/>
            <person name="Leong J.S."/>
            <person name="Sakhrani D."/>
            <person name="Biagi C.A."/>
            <person name="Minkley D.R."/>
            <person name="Withler R.E."/>
            <person name="Rondeau E.B."/>
            <person name="Koop B.F."/>
            <person name="Devlin R.H."/>
        </authorList>
    </citation>
    <scope>NUCLEOTIDE SEQUENCE [LARGE SCALE GENOMIC DNA]</scope>
</reference>
<accession>A0AAZ3RXH9</accession>
<dbReference type="Pfam" id="PF13920">
    <property type="entry name" value="zf-C3HC4_3"/>
    <property type="match status" value="1"/>
</dbReference>
<dbReference type="Proteomes" id="UP000694402">
    <property type="component" value="Unassembled WGS sequence"/>
</dbReference>
<evidence type="ECO:0000256" key="3">
    <source>
        <dbReference type="ARBA" id="ARBA00022771"/>
    </source>
</evidence>
<dbReference type="GO" id="GO:0005769">
    <property type="term" value="C:early endosome"/>
    <property type="evidence" value="ECO:0007669"/>
    <property type="project" value="TreeGrafter"/>
</dbReference>
<dbReference type="GeneTree" id="ENSGT00940000157079"/>
<dbReference type="InterPro" id="IPR043136">
    <property type="entry name" value="B30.2/SPRY_sf"/>
</dbReference>
<dbReference type="GO" id="GO:0070086">
    <property type="term" value="P:ubiquitin-dependent endocytosis"/>
    <property type="evidence" value="ECO:0007669"/>
    <property type="project" value="TreeGrafter"/>
</dbReference>
<dbReference type="PANTHER" id="PTHR12429">
    <property type="entry name" value="NEURALIZED"/>
    <property type="match status" value="1"/>
</dbReference>
<keyword evidence="4" id="KW-0862">Zinc</keyword>
<dbReference type="SMART" id="SM00588">
    <property type="entry name" value="NEUZ"/>
    <property type="match status" value="1"/>
</dbReference>
<dbReference type="InterPro" id="IPR006573">
    <property type="entry name" value="NHR_dom"/>
</dbReference>
<dbReference type="AlphaFoldDB" id="A0AAZ3RXH9"/>
<feature type="domain" description="RING-type" evidence="6">
    <location>
        <begin position="325"/>
        <end position="363"/>
    </location>
</feature>
<dbReference type="PANTHER" id="PTHR12429:SF36">
    <property type="entry name" value="E3 UBIQUITIN-PROTEIN LIGASE NEURL3"/>
    <property type="match status" value="1"/>
</dbReference>
<evidence type="ECO:0000313" key="8">
    <source>
        <dbReference type="Ensembl" id="ENSOTSP00005144920.1"/>
    </source>
</evidence>
<evidence type="ECO:0000259" key="7">
    <source>
        <dbReference type="PROSITE" id="PS51065"/>
    </source>
</evidence>